<reference evidence="1" key="1">
    <citation type="submission" date="2021-01" db="EMBL/GenBank/DDBJ databases">
        <title>Draft genome sequence of Acholeplasmataceae bacterium strain Mahy22.</title>
        <authorList>
            <person name="Watanabe M."/>
            <person name="Kojima H."/>
            <person name="Fukui M."/>
        </authorList>
    </citation>
    <scope>NUCLEOTIDE SEQUENCE</scope>
    <source>
        <strain evidence="1">Mahy22</strain>
    </source>
</reference>
<protein>
    <submittedName>
        <fullName evidence="1">Uncharacterized protein</fullName>
    </submittedName>
</protein>
<gene>
    <name evidence="1" type="ORF">MPAN_015750</name>
</gene>
<keyword evidence="2" id="KW-1185">Reference proteome</keyword>
<dbReference type="EMBL" id="AP024412">
    <property type="protein sequence ID" value="BCR36682.1"/>
    <property type="molecule type" value="Genomic_DNA"/>
</dbReference>
<dbReference type="KEGG" id="manr:MPAN_015750"/>
<organism evidence="1 2">
    <name type="scientific">Mariniplasma anaerobium</name>
    <dbReference type="NCBI Taxonomy" id="2735436"/>
    <lineage>
        <taxon>Bacteria</taxon>
        <taxon>Bacillati</taxon>
        <taxon>Mycoplasmatota</taxon>
        <taxon>Mollicutes</taxon>
        <taxon>Acholeplasmatales</taxon>
        <taxon>Acholeplasmataceae</taxon>
        <taxon>Mariniplasma</taxon>
    </lineage>
</organism>
<name>A0A7U9XVM2_9MOLU</name>
<evidence type="ECO:0000313" key="1">
    <source>
        <dbReference type="EMBL" id="BCR36682.1"/>
    </source>
</evidence>
<evidence type="ECO:0000313" key="2">
    <source>
        <dbReference type="Proteomes" id="UP000620133"/>
    </source>
</evidence>
<dbReference type="AlphaFoldDB" id="A0A7U9XVM2"/>
<sequence>MNKTEQDLNQKIKGIKYASLKLEKIYCQDGANIKDYPYEEVTQNDNVKIVRRYKYEDMDDEELDRLYALHLEYEKMSREQRKSELKESMFPLIIKIIAWVGFTFMFIMGLVMIGDREPDGTGAILLIGSISGLISLLVYANILKYLDDIRRN</sequence>
<dbReference type="Proteomes" id="UP000620133">
    <property type="component" value="Chromosome"/>
</dbReference>
<proteinExistence type="predicted"/>
<accession>A0A7U9XVM2</accession>
<dbReference type="RefSeq" id="WP_176239327.1">
    <property type="nucleotide sequence ID" value="NZ_AP024412.1"/>
</dbReference>